<dbReference type="EMBL" id="VXIV02001934">
    <property type="protein sequence ID" value="KAF6028596.1"/>
    <property type="molecule type" value="Genomic_DNA"/>
</dbReference>
<gene>
    <name evidence="1" type="ORF">EB796_013092</name>
</gene>
<proteinExistence type="predicted"/>
<reference evidence="1" key="1">
    <citation type="submission" date="2020-06" db="EMBL/GenBank/DDBJ databases">
        <title>Draft genome of Bugula neritina, a colonial animal packing powerful symbionts and potential medicines.</title>
        <authorList>
            <person name="Rayko M."/>
        </authorList>
    </citation>
    <scope>NUCLEOTIDE SEQUENCE [LARGE SCALE GENOMIC DNA]</scope>
    <source>
        <strain evidence="1">Kwan_BN1</strain>
    </source>
</reference>
<dbReference type="Proteomes" id="UP000593567">
    <property type="component" value="Unassembled WGS sequence"/>
</dbReference>
<name>A0A7J7JSZ6_BUGNE</name>
<comment type="caution">
    <text evidence="1">The sequence shown here is derived from an EMBL/GenBank/DDBJ whole genome shotgun (WGS) entry which is preliminary data.</text>
</comment>
<evidence type="ECO:0000313" key="1">
    <source>
        <dbReference type="EMBL" id="KAF6028596.1"/>
    </source>
</evidence>
<accession>A0A7J7JSZ6</accession>
<organism evidence="1 2">
    <name type="scientific">Bugula neritina</name>
    <name type="common">Brown bryozoan</name>
    <name type="synonym">Sertularia neritina</name>
    <dbReference type="NCBI Taxonomy" id="10212"/>
    <lineage>
        <taxon>Eukaryota</taxon>
        <taxon>Metazoa</taxon>
        <taxon>Spiralia</taxon>
        <taxon>Lophotrochozoa</taxon>
        <taxon>Bryozoa</taxon>
        <taxon>Gymnolaemata</taxon>
        <taxon>Cheilostomatida</taxon>
        <taxon>Flustrina</taxon>
        <taxon>Buguloidea</taxon>
        <taxon>Bugulidae</taxon>
        <taxon>Bugula</taxon>
    </lineage>
</organism>
<evidence type="ECO:0000313" key="2">
    <source>
        <dbReference type="Proteomes" id="UP000593567"/>
    </source>
</evidence>
<protein>
    <submittedName>
        <fullName evidence="1">Uncharacterized protein</fullName>
    </submittedName>
</protein>
<keyword evidence="2" id="KW-1185">Reference proteome</keyword>
<dbReference type="AlphaFoldDB" id="A0A7J7JSZ6"/>
<sequence length="86" mass="9601">MAGEESTGPTERSGLEKGVLATARKTKYSTQSTCYFARALLTNCHIDIYKHFQAWEFKFQNIPTVASSNTNTNSSCFGFLRILVTI</sequence>